<reference evidence="1 2" key="1">
    <citation type="submission" date="2017-08" db="EMBL/GenBank/DDBJ databases">
        <title>Infants hospitalized years apart are colonized by the same room-sourced microbial strains.</title>
        <authorList>
            <person name="Brooks B."/>
            <person name="Olm M.R."/>
            <person name="Firek B.A."/>
            <person name="Baker R."/>
            <person name="Thomas B.C."/>
            <person name="Morowitz M.J."/>
            <person name="Banfield J.F."/>
        </authorList>
    </citation>
    <scope>NUCLEOTIDE SEQUENCE [LARGE SCALE GENOMIC DNA]</scope>
    <source>
        <strain evidence="1">S2_005_003_R2_47</strain>
    </source>
</reference>
<name>A0A2W5L0T9_SPHMC</name>
<proteinExistence type="predicted"/>
<evidence type="ECO:0000313" key="2">
    <source>
        <dbReference type="Proteomes" id="UP000248597"/>
    </source>
</evidence>
<evidence type="ECO:0008006" key="3">
    <source>
        <dbReference type="Google" id="ProtNLM"/>
    </source>
</evidence>
<organism evidence="1 2">
    <name type="scientific">Sphingopyxis macrogoltabida</name>
    <name type="common">Sphingomonas macrogoltabidus</name>
    <dbReference type="NCBI Taxonomy" id="33050"/>
    <lineage>
        <taxon>Bacteria</taxon>
        <taxon>Pseudomonadati</taxon>
        <taxon>Pseudomonadota</taxon>
        <taxon>Alphaproteobacteria</taxon>
        <taxon>Sphingomonadales</taxon>
        <taxon>Sphingomonadaceae</taxon>
        <taxon>Sphingopyxis</taxon>
    </lineage>
</organism>
<evidence type="ECO:0000313" key="1">
    <source>
        <dbReference type="EMBL" id="PZQ21158.1"/>
    </source>
</evidence>
<dbReference type="Proteomes" id="UP000248597">
    <property type="component" value="Unassembled WGS sequence"/>
</dbReference>
<dbReference type="InterPro" id="IPR009734">
    <property type="entry name" value="Myoviridae_GpU"/>
</dbReference>
<comment type="caution">
    <text evidence="1">The sequence shown here is derived from an EMBL/GenBank/DDBJ whole genome shotgun (WGS) entry which is preliminary data.</text>
</comment>
<dbReference type="AlphaFoldDB" id="A0A2W5L0T9"/>
<gene>
    <name evidence="1" type="ORF">DI569_12910</name>
</gene>
<sequence length="310" mass="31684">MAGYSFGAGVMMQLGAFQFGIETAAYQELSRSTAWRWAAQGRIGQLDGQQFTGPDEETMTLPGLIYPEWRGGFGQLDAMRGMAGKGLPLDLTDGNGNRLGRWVIIRADETQSVFADAGRPRRVEFSLELRRFPDAPAETIAPATATEAAGVSADAPAGQSGAVAQVRGLAGSVSSAATSAASTLQRAADQVQTAVAPYTAVARETLGGVARALAAVGELQTLANRTLAIVGLGSLEISALNRAQNMAMRAAGLTASVSSASAMIRNSAARLEAIGATPAASTAVSNAQAAADAASRLVQQTAAEAGKIKG</sequence>
<dbReference type="Pfam" id="PF06995">
    <property type="entry name" value="Phage_P2_GpU"/>
    <property type="match status" value="1"/>
</dbReference>
<protein>
    <recommendedName>
        <fullName evidence="3">Phage tail protein</fullName>
    </recommendedName>
</protein>
<dbReference type="EMBL" id="QFPJ01000035">
    <property type="protein sequence ID" value="PZQ21158.1"/>
    <property type="molecule type" value="Genomic_DNA"/>
</dbReference>
<accession>A0A2W5L0T9</accession>